<accession>A0ABX1MFV1</accession>
<gene>
    <name evidence="2" type="ORF">DP115_34470</name>
</gene>
<dbReference type="Proteomes" id="UP000762253">
    <property type="component" value="Unassembled WGS sequence"/>
</dbReference>
<feature type="compositionally biased region" description="Basic and acidic residues" evidence="1">
    <location>
        <begin position="187"/>
        <end position="200"/>
    </location>
</feature>
<comment type="caution">
    <text evidence="2">The sequence shown here is derived from an EMBL/GenBank/DDBJ whole genome shotgun (WGS) entry which is preliminary data.</text>
</comment>
<sequence>VSSQGKPVEKWVNLKLYKNVARIVIDGQHRLLALKRYWNVHTGKEPLSPQEIKENFSCSKTFDIPVVYLVFGDFGRVGHADLSETVRDEIIKATRNIFTVINKTAKSIDKQTQLLLDDSKISALIPRKLLEEGVLEDRFVRWSSKSRNLTQSDPYLTTLDLVSQCTIELLKDYQKPALKKSFNSPTERNKALDDYYESHP</sequence>
<feature type="non-terminal residue" evidence="2">
    <location>
        <position position="200"/>
    </location>
</feature>
<evidence type="ECO:0000256" key="1">
    <source>
        <dbReference type="SAM" id="MobiDB-lite"/>
    </source>
</evidence>
<feature type="non-terminal residue" evidence="2">
    <location>
        <position position="1"/>
    </location>
</feature>
<protein>
    <recommendedName>
        <fullName evidence="4">DGQHR domain-containing protein</fullName>
    </recommendedName>
</protein>
<reference evidence="2 3" key="1">
    <citation type="submission" date="2018-06" db="EMBL/GenBank/DDBJ databases">
        <title>Comparative genomics of Brasilonema spp. strains.</title>
        <authorList>
            <person name="Alvarenga D.O."/>
            <person name="Fiore M.F."/>
            <person name="Varani A.M."/>
        </authorList>
    </citation>
    <scope>NUCLEOTIDE SEQUENCE [LARGE SCALE GENOMIC DNA]</scope>
    <source>
        <strain evidence="2 3">UFV-OR1</strain>
    </source>
</reference>
<organism evidence="2 3">
    <name type="scientific">Brasilonema octagenarum UFV-OR1</name>
    <dbReference type="NCBI Taxonomy" id="417115"/>
    <lineage>
        <taxon>Bacteria</taxon>
        <taxon>Bacillati</taxon>
        <taxon>Cyanobacteriota</taxon>
        <taxon>Cyanophyceae</taxon>
        <taxon>Nostocales</taxon>
        <taxon>Scytonemataceae</taxon>
        <taxon>Brasilonema</taxon>
        <taxon>Octagenarum group</taxon>
    </lineage>
</organism>
<evidence type="ECO:0000313" key="2">
    <source>
        <dbReference type="EMBL" id="NMF67552.1"/>
    </source>
</evidence>
<dbReference type="EMBL" id="QMEC01000391">
    <property type="protein sequence ID" value="NMF67552.1"/>
    <property type="molecule type" value="Genomic_DNA"/>
</dbReference>
<proteinExistence type="predicted"/>
<name>A0ABX1MFV1_9CYAN</name>
<evidence type="ECO:0008006" key="4">
    <source>
        <dbReference type="Google" id="ProtNLM"/>
    </source>
</evidence>
<feature type="region of interest" description="Disordered" evidence="1">
    <location>
        <begin position="180"/>
        <end position="200"/>
    </location>
</feature>
<evidence type="ECO:0000313" key="3">
    <source>
        <dbReference type="Proteomes" id="UP000762253"/>
    </source>
</evidence>
<keyword evidence="3" id="KW-1185">Reference proteome</keyword>